<dbReference type="CDD" id="cd11577">
    <property type="entry name" value="GH71"/>
    <property type="match status" value="1"/>
</dbReference>
<evidence type="ECO:0000313" key="2">
    <source>
        <dbReference type="Proteomes" id="UP000184300"/>
    </source>
</evidence>
<dbReference type="GO" id="GO:0051118">
    <property type="term" value="F:glucan endo-1,3-alpha-glucosidase activity"/>
    <property type="evidence" value="ECO:0007669"/>
    <property type="project" value="InterPro"/>
</dbReference>
<dbReference type="InterPro" id="IPR051130">
    <property type="entry name" value="Mito_struct-func_regulator"/>
</dbReference>
<dbReference type="OrthoDB" id="1046782at2759"/>
<sequence length="703" mass="78021">FPNTVQYDTFDWEDDMRLAKDAHIDAFALNLIHGDRVDKLSTAFEIAEKTNFKLFLSFDYANDPKDYGSWPMEDVLHLIRQYSGHKAYYRHDGRPFVTTFEGADRIQDWKAIKEATGCYFIPNWGSLGAKQAAQVGNGVVDGLTSWTAWSWGAEDMNTYNDAAYIEALSSDGNSNATGIPYMMPVSPWFYTNLDAYKKNWLWRGDDLWYHRWQQVFLIRPEFLMIISWNGYGESHYLGPLRENAFVEFEQASVNYARDIPHDGWRLILPYLIDTYKTGIATVQRESLIAWHRLQPAQVCSDGNTTGNTAGYFQYEFAPLSIVQDRIFFSAVLTAWANVSVQIGNAVLTPEWKYVPEGEVGLYHGSVSFSGHTGTTIVNIWRSGKIIAAAYGNTITNDCSKTGNRTNWNAWVGLGQTPWNVSATQKLSIQDQACINGTGWDELKTICEWTCSYGYCPLNTCYCTTMGTPQKPLDGVGMIGYPVPGKDDRYIPLCAWSCANGYCPQALCGTQQVTPVPRNDTWCLHDTCTSGTGEGKLEALCQFSCAYGYCPMHSCQCKETGPLVGAPSGKPVLVTVKPWLDPFLYEGLCNFACSHGYCPSAICDGPTMIGGLGDVVYLDPGVWSDPAPTVTCSPPCTFVPAPLTLGTPTVIEFELWSTVIPYLLPEGMKTTFGGGQTTHYTVYSTIDVTTALQIEPGECCVSVE</sequence>
<dbReference type="GeneID" id="34456803"/>
<dbReference type="VEuPathDB" id="FungiDB:ASPGLDRAFT_125194"/>
<dbReference type="InterPro" id="IPR005197">
    <property type="entry name" value="Glyco_hydro_71"/>
</dbReference>
<name>A0A1L9VKY2_ASPGL</name>
<feature type="non-terminal residue" evidence="1">
    <location>
        <position position="1"/>
    </location>
</feature>
<organism evidence="1 2">
    <name type="scientific">Aspergillus glaucus CBS 516.65</name>
    <dbReference type="NCBI Taxonomy" id="1160497"/>
    <lineage>
        <taxon>Eukaryota</taxon>
        <taxon>Fungi</taxon>
        <taxon>Dikarya</taxon>
        <taxon>Ascomycota</taxon>
        <taxon>Pezizomycotina</taxon>
        <taxon>Eurotiomycetes</taxon>
        <taxon>Eurotiomycetidae</taxon>
        <taxon>Eurotiales</taxon>
        <taxon>Aspergillaceae</taxon>
        <taxon>Aspergillus</taxon>
        <taxon>Aspergillus subgen. Aspergillus</taxon>
    </lineage>
</organism>
<reference evidence="2" key="1">
    <citation type="journal article" date="2017" name="Genome Biol.">
        <title>Comparative genomics reveals high biological diversity and specific adaptations in the industrially and medically important fungal genus Aspergillus.</title>
        <authorList>
            <person name="de Vries R.P."/>
            <person name="Riley R."/>
            <person name="Wiebenga A."/>
            <person name="Aguilar-Osorio G."/>
            <person name="Amillis S."/>
            <person name="Uchima C.A."/>
            <person name="Anderluh G."/>
            <person name="Asadollahi M."/>
            <person name="Askin M."/>
            <person name="Barry K."/>
            <person name="Battaglia E."/>
            <person name="Bayram O."/>
            <person name="Benocci T."/>
            <person name="Braus-Stromeyer S.A."/>
            <person name="Caldana C."/>
            <person name="Canovas D."/>
            <person name="Cerqueira G.C."/>
            <person name="Chen F."/>
            <person name="Chen W."/>
            <person name="Choi C."/>
            <person name="Clum A."/>
            <person name="Dos Santos R.A."/>
            <person name="Damasio A.R."/>
            <person name="Diallinas G."/>
            <person name="Emri T."/>
            <person name="Fekete E."/>
            <person name="Flipphi M."/>
            <person name="Freyberg S."/>
            <person name="Gallo A."/>
            <person name="Gournas C."/>
            <person name="Habgood R."/>
            <person name="Hainaut M."/>
            <person name="Harispe M.L."/>
            <person name="Henrissat B."/>
            <person name="Hilden K.S."/>
            <person name="Hope R."/>
            <person name="Hossain A."/>
            <person name="Karabika E."/>
            <person name="Karaffa L."/>
            <person name="Karanyi Z."/>
            <person name="Krasevec N."/>
            <person name="Kuo A."/>
            <person name="Kusch H."/>
            <person name="LaButti K."/>
            <person name="Lagendijk E.L."/>
            <person name="Lapidus A."/>
            <person name="Levasseur A."/>
            <person name="Lindquist E."/>
            <person name="Lipzen A."/>
            <person name="Logrieco A.F."/>
            <person name="MacCabe A."/>
            <person name="Maekelae M.R."/>
            <person name="Malavazi I."/>
            <person name="Melin P."/>
            <person name="Meyer V."/>
            <person name="Mielnichuk N."/>
            <person name="Miskei M."/>
            <person name="Molnar A.P."/>
            <person name="Mule G."/>
            <person name="Ngan C.Y."/>
            <person name="Orejas M."/>
            <person name="Orosz E."/>
            <person name="Ouedraogo J.P."/>
            <person name="Overkamp K.M."/>
            <person name="Park H.-S."/>
            <person name="Perrone G."/>
            <person name="Piumi F."/>
            <person name="Punt P.J."/>
            <person name="Ram A.F."/>
            <person name="Ramon A."/>
            <person name="Rauscher S."/>
            <person name="Record E."/>
            <person name="Riano-Pachon D.M."/>
            <person name="Robert V."/>
            <person name="Roehrig J."/>
            <person name="Ruller R."/>
            <person name="Salamov A."/>
            <person name="Salih N.S."/>
            <person name="Samson R.A."/>
            <person name="Sandor E."/>
            <person name="Sanguinetti M."/>
            <person name="Schuetze T."/>
            <person name="Sepcic K."/>
            <person name="Shelest E."/>
            <person name="Sherlock G."/>
            <person name="Sophianopoulou V."/>
            <person name="Squina F.M."/>
            <person name="Sun H."/>
            <person name="Susca A."/>
            <person name="Todd R.B."/>
            <person name="Tsang A."/>
            <person name="Unkles S.E."/>
            <person name="van de Wiele N."/>
            <person name="van Rossen-Uffink D."/>
            <person name="Oliveira J.V."/>
            <person name="Vesth T.C."/>
            <person name="Visser J."/>
            <person name="Yu J.-H."/>
            <person name="Zhou M."/>
            <person name="Andersen M.R."/>
            <person name="Archer D.B."/>
            <person name="Baker S.E."/>
            <person name="Benoit I."/>
            <person name="Brakhage A.A."/>
            <person name="Braus G.H."/>
            <person name="Fischer R."/>
            <person name="Frisvad J.C."/>
            <person name="Goldman G.H."/>
            <person name="Houbraken J."/>
            <person name="Oakley B."/>
            <person name="Pocsi I."/>
            <person name="Scazzocchio C."/>
            <person name="Seiboth B."/>
            <person name="vanKuyk P.A."/>
            <person name="Wortman J."/>
            <person name="Dyer P.S."/>
            <person name="Grigoriev I.V."/>
        </authorList>
    </citation>
    <scope>NUCLEOTIDE SEQUENCE [LARGE SCALE GENOMIC DNA]</scope>
    <source>
        <strain evidence="2">CBS 516.65</strain>
    </source>
</reference>
<dbReference type="Proteomes" id="UP000184300">
    <property type="component" value="Unassembled WGS sequence"/>
</dbReference>
<protein>
    <recommendedName>
        <fullName evidence="3">Mutanase</fullName>
    </recommendedName>
</protein>
<evidence type="ECO:0008006" key="3">
    <source>
        <dbReference type="Google" id="ProtNLM"/>
    </source>
</evidence>
<dbReference type="Gene3D" id="3.20.20.80">
    <property type="entry name" value="Glycosidases"/>
    <property type="match status" value="1"/>
</dbReference>
<dbReference type="PANTHER" id="PTHR43173:SF33">
    <property type="entry name" value="ASCUS WALL ENDO-1,3-ALPHA-GLUCANASE-RELATED"/>
    <property type="match status" value="1"/>
</dbReference>
<keyword evidence="2" id="KW-1185">Reference proteome</keyword>
<dbReference type="AlphaFoldDB" id="A0A1L9VKY2"/>
<dbReference type="RefSeq" id="XP_022401296.1">
    <property type="nucleotide sequence ID" value="XM_022540542.1"/>
</dbReference>
<dbReference type="EMBL" id="KV878896">
    <property type="protein sequence ID" value="OJJ84598.1"/>
    <property type="molecule type" value="Genomic_DNA"/>
</dbReference>
<dbReference type="PANTHER" id="PTHR43173">
    <property type="entry name" value="ABC1 FAMILY PROTEIN"/>
    <property type="match status" value="1"/>
</dbReference>
<evidence type="ECO:0000313" key="1">
    <source>
        <dbReference type="EMBL" id="OJJ84598.1"/>
    </source>
</evidence>
<proteinExistence type="predicted"/>
<gene>
    <name evidence="1" type="ORF">ASPGLDRAFT_125194</name>
</gene>
<accession>A0A1L9VKY2</accession>
<dbReference type="STRING" id="1160497.A0A1L9VKY2"/>
<dbReference type="Pfam" id="PF03659">
    <property type="entry name" value="Glyco_hydro_71"/>
    <property type="match status" value="1"/>
</dbReference>